<keyword evidence="3" id="KW-1185">Reference proteome</keyword>
<feature type="region of interest" description="Disordered" evidence="1">
    <location>
        <begin position="64"/>
        <end position="83"/>
    </location>
</feature>
<evidence type="ECO:0000313" key="3">
    <source>
        <dbReference type="Proteomes" id="UP000518266"/>
    </source>
</evidence>
<evidence type="ECO:0000256" key="1">
    <source>
        <dbReference type="SAM" id="MobiDB-lite"/>
    </source>
</evidence>
<dbReference type="Proteomes" id="UP000518266">
    <property type="component" value="Unassembled WGS sequence"/>
</dbReference>
<feature type="compositionally biased region" description="Basic and acidic residues" evidence="1">
    <location>
        <begin position="67"/>
        <end position="78"/>
    </location>
</feature>
<reference evidence="2 3" key="1">
    <citation type="submission" date="2020-03" db="EMBL/GenBank/DDBJ databases">
        <title>Dissostichus mawsoni Genome sequencing and assembly.</title>
        <authorList>
            <person name="Park H."/>
        </authorList>
    </citation>
    <scope>NUCLEOTIDE SEQUENCE [LARGE SCALE GENOMIC DNA]</scope>
    <source>
        <strain evidence="2">DM0001</strain>
        <tissue evidence="2">Muscle</tissue>
    </source>
</reference>
<name>A0A7J5YA78_DISMA</name>
<proteinExistence type="predicted"/>
<dbReference type="EMBL" id="JAAKFY010000014">
    <property type="protein sequence ID" value="KAF3845669.1"/>
    <property type="molecule type" value="Genomic_DNA"/>
</dbReference>
<dbReference type="AlphaFoldDB" id="A0A7J5YA78"/>
<protein>
    <submittedName>
        <fullName evidence="2">Uncharacterized protein</fullName>
    </submittedName>
</protein>
<accession>A0A7J5YA78</accession>
<organism evidence="2 3">
    <name type="scientific">Dissostichus mawsoni</name>
    <name type="common">Antarctic cod</name>
    <dbReference type="NCBI Taxonomy" id="36200"/>
    <lineage>
        <taxon>Eukaryota</taxon>
        <taxon>Metazoa</taxon>
        <taxon>Chordata</taxon>
        <taxon>Craniata</taxon>
        <taxon>Vertebrata</taxon>
        <taxon>Euteleostomi</taxon>
        <taxon>Actinopterygii</taxon>
        <taxon>Neopterygii</taxon>
        <taxon>Teleostei</taxon>
        <taxon>Neoteleostei</taxon>
        <taxon>Acanthomorphata</taxon>
        <taxon>Eupercaria</taxon>
        <taxon>Perciformes</taxon>
        <taxon>Notothenioidei</taxon>
        <taxon>Nototheniidae</taxon>
        <taxon>Dissostichus</taxon>
    </lineage>
</organism>
<sequence>MKVRAAQDSWGQVSALGNATQVPPGCCMFPPLADNTNPPDCTLPCSEREVGEQQGVLFVRNTTEEELGWHNKEEKDQTPEPLRFMPARVPGPALDTICTMLPLDKKGSKGWEGEMRRSDVRGGLEIQRGNHSKIKTY</sequence>
<comment type="caution">
    <text evidence="2">The sequence shown here is derived from an EMBL/GenBank/DDBJ whole genome shotgun (WGS) entry which is preliminary data.</text>
</comment>
<dbReference type="OrthoDB" id="8958755at2759"/>
<evidence type="ECO:0000313" key="2">
    <source>
        <dbReference type="EMBL" id="KAF3845669.1"/>
    </source>
</evidence>
<gene>
    <name evidence="2" type="ORF">F7725_002747</name>
</gene>